<dbReference type="EMBL" id="CAJNOC010000037">
    <property type="protein sequence ID" value="CAF0708850.1"/>
    <property type="molecule type" value="Genomic_DNA"/>
</dbReference>
<protein>
    <submittedName>
        <fullName evidence="2">Uncharacterized protein</fullName>
    </submittedName>
</protein>
<name>A0A813M7P8_9BILA</name>
<accession>A0A813M7P8</accession>
<evidence type="ECO:0000313" key="3">
    <source>
        <dbReference type="Proteomes" id="UP000663879"/>
    </source>
</evidence>
<organism evidence="2 3">
    <name type="scientific">Brachionus calyciflorus</name>
    <dbReference type="NCBI Taxonomy" id="104777"/>
    <lineage>
        <taxon>Eukaryota</taxon>
        <taxon>Metazoa</taxon>
        <taxon>Spiralia</taxon>
        <taxon>Gnathifera</taxon>
        <taxon>Rotifera</taxon>
        <taxon>Eurotatoria</taxon>
        <taxon>Monogononta</taxon>
        <taxon>Pseudotrocha</taxon>
        <taxon>Ploima</taxon>
        <taxon>Brachionidae</taxon>
        <taxon>Brachionus</taxon>
    </lineage>
</organism>
<comment type="caution">
    <text evidence="2">The sequence shown here is derived from an EMBL/GenBank/DDBJ whole genome shotgun (WGS) entry which is preliminary data.</text>
</comment>
<feature type="compositionally biased region" description="Low complexity" evidence="1">
    <location>
        <begin position="172"/>
        <end position="184"/>
    </location>
</feature>
<dbReference type="AlphaFoldDB" id="A0A813M7P8"/>
<keyword evidence="3" id="KW-1185">Reference proteome</keyword>
<proteinExistence type="predicted"/>
<dbReference type="Proteomes" id="UP000663879">
    <property type="component" value="Unassembled WGS sequence"/>
</dbReference>
<evidence type="ECO:0000313" key="2">
    <source>
        <dbReference type="EMBL" id="CAF0708850.1"/>
    </source>
</evidence>
<gene>
    <name evidence="2" type="ORF">OXX778_LOCUS690</name>
</gene>
<evidence type="ECO:0000256" key="1">
    <source>
        <dbReference type="SAM" id="MobiDB-lite"/>
    </source>
</evidence>
<dbReference type="OrthoDB" id="10521302at2759"/>
<sequence length="191" mass="21887">MVQVNIRMGSNQVKLNVPKNSSLNCYEFIELVLKKLNFKHSNLGQLSKTYMLYYRINSNEKILSPNENILKVVKYFNSTSTFIIRKKVMVSVKKPIVHKSVHLYESIASNVSAWPKQESDRPKIKEEYLKKILENEILLQDQCVKLTKIEKILNTGKCDLELTLSDYYSLSSSASSSSHKSCFSNQNGSLV</sequence>
<reference evidence="2" key="1">
    <citation type="submission" date="2021-02" db="EMBL/GenBank/DDBJ databases">
        <authorList>
            <person name="Nowell W R."/>
        </authorList>
    </citation>
    <scope>NUCLEOTIDE SEQUENCE</scope>
    <source>
        <strain evidence="2">Ploen Becks lab</strain>
    </source>
</reference>
<feature type="region of interest" description="Disordered" evidence="1">
    <location>
        <begin position="172"/>
        <end position="191"/>
    </location>
</feature>